<reference evidence="3 4" key="1">
    <citation type="submission" date="2020-08" db="EMBL/GenBank/DDBJ databases">
        <title>Genomic Encyclopedia of Type Strains, Phase IV (KMG-V): Genome sequencing to study the core and pangenomes of soil and plant-associated prokaryotes.</title>
        <authorList>
            <person name="Whitman W."/>
        </authorList>
    </citation>
    <scope>NUCLEOTIDE SEQUENCE [LARGE SCALE GENOMIC DNA]</scope>
    <source>
        <strain evidence="3 4">M8UP14</strain>
    </source>
</reference>
<comment type="caution">
    <text evidence="3">The sequence shown here is derived from an EMBL/GenBank/DDBJ whole genome shotgun (WGS) entry which is preliminary data.</text>
</comment>
<name>A0A7W8E5U4_9BACT</name>
<dbReference type="RefSeq" id="WP_184221970.1">
    <property type="nucleotide sequence ID" value="NZ_JACHIP010000008.1"/>
</dbReference>
<dbReference type="AlphaFoldDB" id="A0A7W8E5U4"/>
<evidence type="ECO:0000256" key="1">
    <source>
        <dbReference type="SAM" id="MobiDB-lite"/>
    </source>
</evidence>
<dbReference type="EMBL" id="JACHIP010000008">
    <property type="protein sequence ID" value="MBB5059971.1"/>
    <property type="molecule type" value="Genomic_DNA"/>
</dbReference>
<feature type="chain" id="PRO_5031548690" description="Pyrroloquinoline-quinone binding quinoprotein" evidence="2">
    <location>
        <begin position="21"/>
        <end position="650"/>
    </location>
</feature>
<evidence type="ECO:0000313" key="4">
    <source>
        <dbReference type="Proteomes" id="UP000540989"/>
    </source>
</evidence>
<evidence type="ECO:0000313" key="3">
    <source>
        <dbReference type="EMBL" id="MBB5059971.1"/>
    </source>
</evidence>
<protein>
    <recommendedName>
        <fullName evidence="5">Pyrroloquinoline-quinone binding quinoprotein</fullName>
    </recommendedName>
</protein>
<dbReference type="Proteomes" id="UP000540989">
    <property type="component" value="Unassembled WGS sequence"/>
</dbReference>
<feature type="signal peptide" evidence="2">
    <location>
        <begin position="1"/>
        <end position="20"/>
    </location>
</feature>
<proteinExistence type="predicted"/>
<keyword evidence="2" id="KW-0732">Signal</keyword>
<evidence type="ECO:0000256" key="2">
    <source>
        <dbReference type="SAM" id="SignalP"/>
    </source>
</evidence>
<sequence>MIVLPRLAAAALLFTLPALAQTLPAVTTRAFTNDRAGANTHETILTPNVLLTKGLVRTTTIPVVGDARGTECQPLILPGVKLPDGTTHDIMVLPSMANVVRGVDAHTGAAIWQTPALGRPVDGGAAIDFHLINDKWGVLSTGVIDPDTKLVYLVAWISPDGTPANGVHFIYTLDVATGNQTKPPVSLAGLTNGTQTYSATMRKQRSSLVLTNINSRKTVFFAYGTVQETGRNAAGAIIAFDVASNTITAFLPMSEGIGAGIWMGGQGVAADSDGFLYGVTGNGSFNGVNDFGETIFKAQYTPPTTGSTKGSLAIVSHWSPYSDAGRVGRDPTQSGPAPPVTAKLAGESAPSEEMAAMPVGGGMSVSLAGAKVVTTFDQNTGAAVPLVFPADRNNGAWNDEDLGSAGCTLIAKSAKRPLQKTGLLLCSGKDGIGYVLNTSNLGNTMPADFANAKTNCAKLAAPPVWLTSSPGPVDPCPQDTTTLNFMPWGKTRHLHMTPVQYQSPTRGMTLFVWGENSQLHAWQMSATGSLKYLAQGNEIASIESFNSPGGMPGGFCSLSSNNNTLGTAIVWCSIPYGDGNARITNGRLLAYDAENFITNTANGNKTLKVLWDSQRFGVPYVFNKFMPPIVWDGQVYLPNYNGGVDVYAIP</sequence>
<feature type="region of interest" description="Disordered" evidence="1">
    <location>
        <begin position="325"/>
        <end position="349"/>
    </location>
</feature>
<accession>A0A7W8E5U4</accession>
<organism evidence="3 4">
    <name type="scientific">Granulicella aggregans</name>
    <dbReference type="NCBI Taxonomy" id="474949"/>
    <lineage>
        <taxon>Bacteria</taxon>
        <taxon>Pseudomonadati</taxon>
        <taxon>Acidobacteriota</taxon>
        <taxon>Terriglobia</taxon>
        <taxon>Terriglobales</taxon>
        <taxon>Acidobacteriaceae</taxon>
        <taxon>Granulicella</taxon>
    </lineage>
</organism>
<evidence type="ECO:0008006" key="5">
    <source>
        <dbReference type="Google" id="ProtNLM"/>
    </source>
</evidence>
<gene>
    <name evidence="3" type="ORF">HDF16_004705</name>
</gene>
<keyword evidence="4" id="KW-1185">Reference proteome</keyword>